<feature type="non-terminal residue" evidence="1">
    <location>
        <position position="1"/>
    </location>
</feature>
<evidence type="ECO:0000313" key="2">
    <source>
        <dbReference type="Proteomes" id="UP000789901"/>
    </source>
</evidence>
<keyword evidence="2" id="KW-1185">Reference proteome</keyword>
<dbReference type="Proteomes" id="UP000789901">
    <property type="component" value="Unassembled WGS sequence"/>
</dbReference>
<evidence type="ECO:0000313" key="1">
    <source>
        <dbReference type="EMBL" id="CAG8847240.1"/>
    </source>
</evidence>
<name>A0ABN7X468_GIGMA</name>
<comment type="caution">
    <text evidence="1">The sequence shown here is derived from an EMBL/GenBank/DDBJ whole genome shotgun (WGS) entry which is preliminary data.</text>
</comment>
<sequence length="79" mass="9109">STEKPEKQLFIEHNQNRLVFFLLEDIDMVQKKKQKTSNCYSFLTETSLDDTNLTETSILIPLSTAQYENSEKNGNLAHS</sequence>
<proteinExistence type="predicted"/>
<gene>
    <name evidence="1" type="ORF">GMARGA_LOCUS38568</name>
</gene>
<reference evidence="1 2" key="1">
    <citation type="submission" date="2021-06" db="EMBL/GenBank/DDBJ databases">
        <authorList>
            <person name="Kallberg Y."/>
            <person name="Tangrot J."/>
            <person name="Rosling A."/>
        </authorList>
    </citation>
    <scope>NUCLEOTIDE SEQUENCE [LARGE SCALE GENOMIC DNA]</scope>
    <source>
        <strain evidence="1 2">120-4 pot B 10/14</strain>
    </source>
</reference>
<dbReference type="EMBL" id="CAJVQB010086794">
    <property type="protein sequence ID" value="CAG8847240.1"/>
    <property type="molecule type" value="Genomic_DNA"/>
</dbReference>
<organism evidence="1 2">
    <name type="scientific">Gigaspora margarita</name>
    <dbReference type="NCBI Taxonomy" id="4874"/>
    <lineage>
        <taxon>Eukaryota</taxon>
        <taxon>Fungi</taxon>
        <taxon>Fungi incertae sedis</taxon>
        <taxon>Mucoromycota</taxon>
        <taxon>Glomeromycotina</taxon>
        <taxon>Glomeromycetes</taxon>
        <taxon>Diversisporales</taxon>
        <taxon>Gigasporaceae</taxon>
        <taxon>Gigaspora</taxon>
    </lineage>
</organism>
<protein>
    <submittedName>
        <fullName evidence="1">35298_t:CDS:1</fullName>
    </submittedName>
</protein>
<accession>A0ABN7X468</accession>